<keyword evidence="1" id="KW-0175">Coiled coil</keyword>
<protein>
    <submittedName>
        <fullName evidence="3">Uncharacterized protein</fullName>
    </submittedName>
</protein>
<dbReference type="AlphaFoldDB" id="D6RNF1"/>
<feature type="coiled-coil region" evidence="1">
    <location>
        <begin position="101"/>
        <end position="128"/>
    </location>
</feature>
<dbReference type="RefSeq" id="XP_002911079.1">
    <property type="nucleotide sequence ID" value="XM_002911033.1"/>
</dbReference>
<evidence type="ECO:0000256" key="2">
    <source>
        <dbReference type="SAM" id="MobiDB-lite"/>
    </source>
</evidence>
<reference evidence="3 4" key="1">
    <citation type="journal article" date="2010" name="Proc. Natl. Acad. Sci. U.S.A.">
        <title>Insights into evolution of multicellular fungi from the assembled chromosomes of the mushroom Coprinopsis cinerea (Coprinus cinereus).</title>
        <authorList>
            <person name="Stajich J.E."/>
            <person name="Wilke S.K."/>
            <person name="Ahren D."/>
            <person name="Au C.H."/>
            <person name="Birren B.W."/>
            <person name="Borodovsky M."/>
            <person name="Burns C."/>
            <person name="Canback B."/>
            <person name="Casselton L.A."/>
            <person name="Cheng C.K."/>
            <person name="Deng J."/>
            <person name="Dietrich F.S."/>
            <person name="Fargo D.C."/>
            <person name="Farman M.L."/>
            <person name="Gathman A.C."/>
            <person name="Goldberg J."/>
            <person name="Guigo R."/>
            <person name="Hoegger P.J."/>
            <person name="Hooker J.B."/>
            <person name="Huggins A."/>
            <person name="James T.Y."/>
            <person name="Kamada T."/>
            <person name="Kilaru S."/>
            <person name="Kodira C."/>
            <person name="Kues U."/>
            <person name="Kupfer D."/>
            <person name="Kwan H.S."/>
            <person name="Lomsadze A."/>
            <person name="Li W."/>
            <person name="Lilly W.W."/>
            <person name="Ma L.J."/>
            <person name="Mackey A.J."/>
            <person name="Manning G."/>
            <person name="Martin F."/>
            <person name="Muraguchi H."/>
            <person name="Natvig D.O."/>
            <person name="Palmerini H."/>
            <person name="Ramesh M.A."/>
            <person name="Rehmeyer C.J."/>
            <person name="Roe B.A."/>
            <person name="Shenoy N."/>
            <person name="Stanke M."/>
            <person name="Ter-Hovhannisyan V."/>
            <person name="Tunlid A."/>
            <person name="Velagapudi R."/>
            <person name="Vision T.J."/>
            <person name="Zeng Q."/>
            <person name="Zolan M.E."/>
            <person name="Pukkila P.J."/>
        </authorList>
    </citation>
    <scope>NUCLEOTIDE SEQUENCE [LARGE SCALE GENOMIC DNA]</scope>
    <source>
        <strain evidence="4">Okayama-7 / 130 / ATCC MYA-4618 / FGSC 9003</strain>
    </source>
</reference>
<sequence>MSTSNTWNIRQNLGPATTSRATKEAKRGVGSKHLDAFSHVLVAEEEAEVRRGLVSCPCSDDDDDSSGTAYQKQDDSSSRICHLLRELRVQRKENAELLASLNCQARMLEECEARISNLTARLGEKEMKILELKSLLSSELATTRKLIDTLASISRPSV</sequence>
<evidence type="ECO:0000313" key="4">
    <source>
        <dbReference type="Proteomes" id="UP000001861"/>
    </source>
</evidence>
<dbReference type="EMBL" id="AACS02000006">
    <property type="protein sequence ID" value="EFI27585.1"/>
    <property type="molecule type" value="Genomic_DNA"/>
</dbReference>
<evidence type="ECO:0000313" key="3">
    <source>
        <dbReference type="EMBL" id="EFI27585.1"/>
    </source>
</evidence>
<feature type="compositionally biased region" description="Polar residues" evidence="2">
    <location>
        <begin position="1"/>
        <end position="20"/>
    </location>
</feature>
<dbReference type="Proteomes" id="UP000001861">
    <property type="component" value="Unassembled WGS sequence"/>
</dbReference>
<dbReference type="HOGENOM" id="CLU_1669307_0_0_1"/>
<gene>
    <name evidence="3" type="ORF">CC1G_15621</name>
</gene>
<comment type="caution">
    <text evidence="3">The sequence shown here is derived from an EMBL/GenBank/DDBJ whole genome shotgun (WGS) entry which is preliminary data.</text>
</comment>
<name>D6RNF1_COPC7</name>
<dbReference type="GeneID" id="9378584"/>
<accession>D6RNF1</accession>
<feature type="region of interest" description="Disordered" evidence="2">
    <location>
        <begin position="1"/>
        <end position="24"/>
    </location>
</feature>
<dbReference type="VEuPathDB" id="FungiDB:CC1G_15621"/>
<dbReference type="KEGG" id="cci:CC1G_15621"/>
<keyword evidence="4" id="KW-1185">Reference proteome</keyword>
<evidence type="ECO:0000256" key="1">
    <source>
        <dbReference type="SAM" id="Coils"/>
    </source>
</evidence>
<dbReference type="InParanoid" id="D6RNF1"/>
<proteinExistence type="predicted"/>
<organism evidence="3 4">
    <name type="scientific">Coprinopsis cinerea (strain Okayama-7 / 130 / ATCC MYA-4618 / FGSC 9003)</name>
    <name type="common">Inky cap fungus</name>
    <name type="synonym">Hormographiella aspergillata</name>
    <dbReference type="NCBI Taxonomy" id="240176"/>
    <lineage>
        <taxon>Eukaryota</taxon>
        <taxon>Fungi</taxon>
        <taxon>Dikarya</taxon>
        <taxon>Basidiomycota</taxon>
        <taxon>Agaricomycotina</taxon>
        <taxon>Agaricomycetes</taxon>
        <taxon>Agaricomycetidae</taxon>
        <taxon>Agaricales</taxon>
        <taxon>Agaricineae</taxon>
        <taxon>Psathyrellaceae</taxon>
        <taxon>Coprinopsis</taxon>
    </lineage>
</organism>